<keyword evidence="3" id="KW-1185">Reference proteome</keyword>
<dbReference type="InterPro" id="IPR002921">
    <property type="entry name" value="Fungal_lipase-type"/>
</dbReference>
<evidence type="ECO:0000259" key="1">
    <source>
        <dbReference type="Pfam" id="PF01764"/>
    </source>
</evidence>
<dbReference type="Proteomes" id="UP000054495">
    <property type="component" value="Unassembled WGS sequence"/>
</dbReference>
<dbReference type="SUPFAM" id="SSF53474">
    <property type="entry name" value="alpha/beta-Hydrolases"/>
    <property type="match status" value="1"/>
</dbReference>
<gene>
    <name evidence="2" type="ORF">ANCCEY_08124</name>
</gene>
<proteinExistence type="predicted"/>
<dbReference type="GO" id="GO:0006629">
    <property type="term" value="P:lipid metabolic process"/>
    <property type="evidence" value="ECO:0007669"/>
    <property type="project" value="InterPro"/>
</dbReference>
<dbReference type="EMBL" id="KE125024">
    <property type="protein sequence ID" value="EPB72788.1"/>
    <property type="molecule type" value="Genomic_DNA"/>
</dbReference>
<dbReference type="PANTHER" id="PTHR45908:SF5">
    <property type="entry name" value="FUNGAL LIPASE-LIKE DOMAIN-CONTAINING PROTEIN"/>
    <property type="match status" value="1"/>
</dbReference>
<sequence length="326" mass="36449">MREPREQTATGQLLLEGLQSLHPGEDFLEMGGVNRYFKNGHEVLWPQVEQALTDPKYANYKATFTGHSLGGALAALAAARTAKQGYRRSDQIMIYTFGEPRVGDETFASNFDALIPNSYRVVFRRDIVPHLPACAKDKAWFGGGEVSRPCDANAKNKPYHHGTEICRAECGSFPHENLRYPDSMERGSHYVECVGQPKGEDFTCSDKIKFYIDQSNSYIWDHRHYFTVRVPEYGKTGCDVTQPEGKPGVFEQVVNKINLLTRTIGRSPDCEEHKLSLTKHTEVVPAEVVNAPPPVTTEETSTQASSSFGKTLPLILSAIVSFFKER</sequence>
<feature type="domain" description="Fungal lipase-type" evidence="1">
    <location>
        <begin position="12"/>
        <end position="134"/>
    </location>
</feature>
<dbReference type="AlphaFoldDB" id="A0A0D6LNM5"/>
<reference evidence="2 3" key="1">
    <citation type="submission" date="2013-05" db="EMBL/GenBank/DDBJ databases">
        <title>Draft genome of the parasitic nematode Anyclostoma ceylanicum.</title>
        <authorList>
            <person name="Mitreva M."/>
        </authorList>
    </citation>
    <scope>NUCLEOTIDE SEQUENCE [LARGE SCALE GENOMIC DNA]</scope>
</reference>
<evidence type="ECO:0000313" key="3">
    <source>
        <dbReference type="Proteomes" id="UP000054495"/>
    </source>
</evidence>
<dbReference type="InterPro" id="IPR029058">
    <property type="entry name" value="AB_hydrolase_fold"/>
</dbReference>
<dbReference type="PANTHER" id="PTHR45908">
    <property type="entry name" value="PROTEIN CBG11750-RELATED"/>
    <property type="match status" value="1"/>
</dbReference>
<organism evidence="2 3">
    <name type="scientific">Ancylostoma ceylanicum</name>
    <dbReference type="NCBI Taxonomy" id="53326"/>
    <lineage>
        <taxon>Eukaryota</taxon>
        <taxon>Metazoa</taxon>
        <taxon>Ecdysozoa</taxon>
        <taxon>Nematoda</taxon>
        <taxon>Chromadorea</taxon>
        <taxon>Rhabditida</taxon>
        <taxon>Rhabditina</taxon>
        <taxon>Rhabditomorpha</taxon>
        <taxon>Strongyloidea</taxon>
        <taxon>Ancylostomatidae</taxon>
        <taxon>Ancylostomatinae</taxon>
        <taxon>Ancylostoma</taxon>
    </lineage>
</organism>
<dbReference type="Pfam" id="PF01764">
    <property type="entry name" value="Lipase_3"/>
    <property type="match status" value="1"/>
</dbReference>
<evidence type="ECO:0000313" key="2">
    <source>
        <dbReference type="EMBL" id="EPB72788.1"/>
    </source>
</evidence>
<name>A0A0D6LNM5_9BILA</name>
<accession>A0A0D6LNM5</accession>
<dbReference type="Gene3D" id="3.40.50.1820">
    <property type="entry name" value="alpha/beta hydrolase"/>
    <property type="match status" value="1"/>
</dbReference>
<protein>
    <submittedName>
        <fullName evidence="2">Triacylglycerol lipase</fullName>
    </submittedName>
</protein>